<sequence length="423" mass="46250">MNLLDYKSRPILSLTSIFAAWKSFLLAIALGASIGPDYDTSTSLFFAIVHGASSPRSLATRLTRWDALYFMHDAVKGKVYEQEWAFGIGMPAAVRSICGLLNLQRWEALVAIAISHVSHLVAVLALYQLTIVLCNDRKLAYLASVVHVLSPAGLFISAPYAESPFACMSFVGNLLYAISLKSSPDSLKRNLAVVGAGLSYGISCTLRSNGLFGGVLFAVETVKCLLALRNGFSISKILRLVAPLIGGILVAVGFVAPQVLAWMRYCNGNEEQRAWCGHRIPSIYTFVQAEYWDVGFLKYWTPNQIPLFLLAAPMLTILLKSGTETMREPSRGLGAVAMGTNEESRLLVRTLAAIQTLLAVLAITNYHVQIISRLSSGYPVWYWWVASCLMDKQRQSLGYGVIVFITMYAAIQGGLFASFLPPA</sequence>
<keyword evidence="6 12" id="KW-0328">Glycosyltransferase</keyword>
<feature type="transmembrane region" description="Helical" evidence="12">
    <location>
        <begin position="139"/>
        <end position="157"/>
    </location>
</feature>
<dbReference type="OrthoDB" id="10252502at2759"/>
<dbReference type="RefSeq" id="XP_011328514.1">
    <property type="nucleotide sequence ID" value="XM_011330212.1"/>
</dbReference>
<feature type="transmembrane region" description="Helical" evidence="12">
    <location>
        <begin position="108"/>
        <end position="127"/>
    </location>
</feature>
<evidence type="ECO:0000256" key="11">
    <source>
        <dbReference type="ARBA" id="ARBA00023136"/>
    </source>
</evidence>
<organism evidence="13">
    <name type="scientific">Gibberella zeae (strain ATCC MYA-4620 / CBS 123657 / FGSC 9075 / NRRL 31084 / PH-1)</name>
    <name type="common">Wheat head blight fungus</name>
    <name type="synonym">Fusarium graminearum</name>
    <dbReference type="NCBI Taxonomy" id="229533"/>
    <lineage>
        <taxon>Eukaryota</taxon>
        <taxon>Fungi</taxon>
        <taxon>Dikarya</taxon>
        <taxon>Ascomycota</taxon>
        <taxon>Pezizomycotina</taxon>
        <taxon>Sordariomycetes</taxon>
        <taxon>Hypocreomycetidae</taxon>
        <taxon>Hypocreales</taxon>
        <taxon>Nectriaceae</taxon>
        <taxon>Fusarium</taxon>
    </lineage>
</organism>
<reference evidence="13" key="3">
    <citation type="submission" date="2017-01" db="UniProtKB">
        <authorList>
            <consortium name="EnsemblFungi"/>
        </authorList>
    </citation>
    <scope>IDENTIFICATION</scope>
    <source>
        <strain evidence="13">PH-1 / ATCC MYA-4620 / FGSC 9075 / NRRL 31084</strain>
    </source>
</reference>
<dbReference type="UniPathway" id="UPA00196"/>
<evidence type="ECO:0000256" key="5">
    <source>
        <dbReference type="ARBA" id="ARBA00022502"/>
    </source>
</evidence>
<dbReference type="GO" id="GO:0000009">
    <property type="term" value="F:alpha-1,6-mannosyltransferase activity"/>
    <property type="evidence" value="ECO:0007669"/>
    <property type="project" value="InterPro"/>
</dbReference>
<keyword evidence="11 12" id="KW-0472">Membrane</keyword>
<reference evidence="13" key="1">
    <citation type="journal article" date="2007" name="Science">
        <title>The Fusarium graminearum genome reveals a link between localized polymorphism and pathogen specialization.</title>
        <authorList>
            <person name="Cuomo C.A."/>
            <person name="Gueldener U."/>
            <person name="Xu J.-R."/>
            <person name="Trail F."/>
            <person name="Turgeon B.G."/>
            <person name="Di Pietro A."/>
            <person name="Walton J.D."/>
            <person name="Ma L.-J."/>
            <person name="Baker S.E."/>
            <person name="Rep M."/>
            <person name="Adam G."/>
            <person name="Antoniw J."/>
            <person name="Baldwin T."/>
            <person name="Calvo S.E."/>
            <person name="Chang Y.-L."/>
            <person name="DeCaprio D."/>
            <person name="Gale L.R."/>
            <person name="Gnerre S."/>
            <person name="Goswami R.S."/>
            <person name="Hammond-Kosack K."/>
            <person name="Harris L.J."/>
            <person name="Hilburn K."/>
            <person name="Kennell J.C."/>
            <person name="Kroken S."/>
            <person name="Magnuson J.K."/>
            <person name="Mannhaupt G."/>
            <person name="Mauceli E.W."/>
            <person name="Mewes H.-W."/>
            <person name="Mitterbauer R."/>
            <person name="Muehlbauer G."/>
            <person name="Muensterkoetter M."/>
            <person name="Nelson D."/>
            <person name="O'Donnell K."/>
            <person name="Ouellet T."/>
            <person name="Qi W."/>
            <person name="Quesneville H."/>
            <person name="Roncero M.I.G."/>
            <person name="Seong K.-Y."/>
            <person name="Tetko I.V."/>
            <person name="Urban M."/>
            <person name="Waalwijk C."/>
            <person name="Ward T.J."/>
            <person name="Yao J."/>
            <person name="Birren B.W."/>
            <person name="Kistler H.C."/>
        </authorList>
    </citation>
    <scope>NUCLEOTIDE SEQUENCE [LARGE SCALE GENOMIC DNA]</scope>
    <source>
        <strain evidence="13">PH-1 / ATCC MYA-4620 / FGSC 9075 / NRRL 31084</strain>
    </source>
</reference>
<keyword evidence="7 12" id="KW-0808">Transferase</keyword>
<reference evidence="13" key="2">
    <citation type="journal article" date="2010" name="Nature">
        <title>Comparative genomics reveals mobile pathogenicity chromosomes in Fusarium.</title>
        <authorList>
            <person name="Ma L.J."/>
            <person name="van der Does H.C."/>
            <person name="Borkovich K.A."/>
            <person name="Coleman J.J."/>
            <person name="Daboussi M.J."/>
            <person name="Di Pietro A."/>
            <person name="Dufresne M."/>
            <person name="Freitag M."/>
            <person name="Grabherr M."/>
            <person name="Henrissat B."/>
            <person name="Houterman P.M."/>
            <person name="Kang S."/>
            <person name="Shim W.B."/>
            <person name="Woloshuk C."/>
            <person name="Xie X."/>
            <person name="Xu J.R."/>
            <person name="Antoniw J."/>
            <person name="Baker S.E."/>
            <person name="Bluhm B.H."/>
            <person name="Breakspear A."/>
            <person name="Brown D.W."/>
            <person name="Butchko R.A."/>
            <person name="Chapman S."/>
            <person name="Coulson R."/>
            <person name="Coutinho P.M."/>
            <person name="Danchin E.G."/>
            <person name="Diener A."/>
            <person name="Gale L.R."/>
            <person name="Gardiner D.M."/>
            <person name="Goff S."/>
            <person name="Hammond-Kosack K.E."/>
            <person name="Hilburn K."/>
            <person name="Hua-Van A."/>
            <person name="Jonkers W."/>
            <person name="Kazan K."/>
            <person name="Kodira C.D."/>
            <person name="Koehrsen M."/>
            <person name="Kumar L."/>
            <person name="Lee Y.H."/>
            <person name="Li L."/>
            <person name="Manners J.M."/>
            <person name="Miranda-Saavedra D."/>
            <person name="Mukherjee M."/>
            <person name="Park G."/>
            <person name="Park J."/>
            <person name="Park S.Y."/>
            <person name="Proctor R.H."/>
            <person name="Regev A."/>
            <person name="Ruiz-Roldan M.C."/>
            <person name="Sain D."/>
            <person name="Sakthikumar S."/>
            <person name="Sykes S."/>
            <person name="Schwartz D.C."/>
            <person name="Turgeon B.G."/>
            <person name="Wapinski I."/>
            <person name="Yoder O."/>
            <person name="Young S."/>
            <person name="Zeng Q."/>
            <person name="Zhou S."/>
            <person name="Galagan J."/>
            <person name="Cuomo C.A."/>
            <person name="Kistler H.C."/>
            <person name="Rep M."/>
        </authorList>
    </citation>
    <scope>GENOME REANNOTATION</scope>
    <source>
        <strain evidence="13">PH-1 / ATCC MYA-4620 / FGSC 9075 / NRRL 31084</strain>
    </source>
</reference>
<dbReference type="KEGG" id="fgr:FGSG_09255"/>
<evidence type="ECO:0000256" key="10">
    <source>
        <dbReference type="ARBA" id="ARBA00022989"/>
    </source>
</evidence>
<evidence type="ECO:0000313" key="13">
    <source>
        <dbReference type="EnsemblFungi" id="CEF85209"/>
    </source>
</evidence>
<comment type="similarity">
    <text evidence="3 12">Belongs to the PIGV family.</text>
</comment>
<keyword evidence="9 12" id="KW-0256">Endoplasmic reticulum</keyword>
<keyword evidence="5 12" id="KW-0337">GPI-anchor biosynthesis</keyword>
<feature type="transmembrane region" description="Helical" evidence="12">
    <location>
        <begin position="12"/>
        <end position="34"/>
    </location>
</feature>
<keyword evidence="10 12" id="KW-1133">Transmembrane helix</keyword>
<dbReference type="VEuPathDB" id="FungiDB:FGRAMPH1_01G27543"/>
<keyword evidence="8 12" id="KW-0812">Transmembrane</keyword>
<evidence type="ECO:0000256" key="3">
    <source>
        <dbReference type="ARBA" id="ARBA00008698"/>
    </source>
</evidence>
<evidence type="ECO:0000256" key="2">
    <source>
        <dbReference type="ARBA" id="ARBA00004687"/>
    </source>
</evidence>
<evidence type="ECO:0000256" key="12">
    <source>
        <dbReference type="RuleBase" id="RU363112"/>
    </source>
</evidence>
<dbReference type="GO" id="GO:0005789">
    <property type="term" value="C:endoplasmic reticulum membrane"/>
    <property type="evidence" value="ECO:0007669"/>
    <property type="project" value="UniProtKB-SubCell"/>
</dbReference>
<dbReference type="GO" id="GO:0006506">
    <property type="term" value="P:GPI anchor biosynthetic process"/>
    <property type="evidence" value="ECO:0007669"/>
    <property type="project" value="UniProtKB-UniPathway"/>
</dbReference>
<evidence type="ECO:0000256" key="7">
    <source>
        <dbReference type="ARBA" id="ARBA00022679"/>
    </source>
</evidence>
<evidence type="ECO:0000256" key="6">
    <source>
        <dbReference type="ARBA" id="ARBA00022676"/>
    </source>
</evidence>
<evidence type="ECO:0000256" key="1">
    <source>
        <dbReference type="ARBA" id="ARBA00004477"/>
    </source>
</evidence>
<dbReference type="EMBL" id="HG970335">
    <property type="status" value="NOT_ANNOTATED_CDS"/>
    <property type="molecule type" value="Genomic_DNA"/>
</dbReference>
<dbReference type="Pfam" id="PF04188">
    <property type="entry name" value="Mannosyl_trans2"/>
    <property type="match status" value="1"/>
</dbReference>
<comment type="caution">
    <text evidence="12">Lacks conserved residue(s) required for the propagation of feature annotation.</text>
</comment>
<gene>
    <name evidence="13" type="primary">FG09255.1</name>
</gene>
<accession>A0A1I9FQG2</accession>
<feature type="transmembrane region" description="Helical" evidence="12">
    <location>
        <begin position="397"/>
        <end position="420"/>
    </location>
</feature>
<proteinExistence type="inferred from homology"/>
<dbReference type="EnsemblFungi" id="CEF85209">
    <property type="protein sequence ID" value="CEF85209"/>
    <property type="gene ID" value="FGRRES_09255"/>
</dbReference>
<comment type="pathway">
    <text evidence="2 12">Glycolipid biosynthesis; glycosylphosphatidylinositol-anchor biosynthesis.</text>
</comment>
<dbReference type="PANTHER" id="PTHR12468:SF2">
    <property type="entry name" value="GPI MANNOSYLTRANSFERASE 2"/>
    <property type="match status" value="1"/>
</dbReference>
<feature type="transmembrane region" description="Helical" evidence="12">
    <location>
        <begin position="305"/>
        <end position="323"/>
    </location>
</feature>
<dbReference type="GO" id="GO:0031501">
    <property type="term" value="C:mannosyltransferase complex"/>
    <property type="evidence" value="ECO:0007669"/>
    <property type="project" value="TreeGrafter"/>
</dbReference>
<dbReference type="GO" id="GO:0004376">
    <property type="term" value="F:GPI mannosyltransferase activity"/>
    <property type="evidence" value="ECO:0007669"/>
    <property type="project" value="InterPro"/>
</dbReference>
<feature type="transmembrane region" description="Helical" evidence="12">
    <location>
        <begin position="237"/>
        <end position="256"/>
    </location>
</feature>
<evidence type="ECO:0000256" key="9">
    <source>
        <dbReference type="ARBA" id="ARBA00022824"/>
    </source>
</evidence>
<evidence type="ECO:0000256" key="8">
    <source>
        <dbReference type="ARBA" id="ARBA00022692"/>
    </source>
</evidence>
<dbReference type="InterPro" id="IPR007315">
    <property type="entry name" value="PIG-V/Gpi18"/>
</dbReference>
<dbReference type="EC" id="2.4.1.-" evidence="12"/>
<comment type="function">
    <text evidence="12">Mannosyltransferase involved in glycosylphosphatidylinositol-anchor biosynthesis.</text>
</comment>
<name>A0A1I9FQG2_GIBZE</name>
<comment type="subcellular location">
    <subcellularLocation>
        <location evidence="1 12">Endoplasmic reticulum membrane</location>
        <topology evidence="1 12">Multi-pass membrane protein</topology>
    </subcellularLocation>
</comment>
<dbReference type="AlphaFoldDB" id="A0A1I9FQG2"/>
<dbReference type="PANTHER" id="PTHR12468">
    <property type="entry name" value="GPI MANNOSYLTRANSFERASE 2"/>
    <property type="match status" value="1"/>
</dbReference>
<evidence type="ECO:0000256" key="4">
    <source>
        <dbReference type="ARBA" id="ARBA00013795"/>
    </source>
</evidence>
<protein>
    <recommendedName>
        <fullName evidence="4 12">GPI mannosyltransferase 2</fullName>
        <ecNumber evidence="12">2.4.1.-</ecNumber>
    </recommendedName>
</protein>